<protein>
    <recommendedName>
        <fullName evidence="4">Porin</fullName>
    </recommendedName>
</protein>
<evidence type="ECO:0000313" key="3">
    <source>
        <dbReference type="Proteomes" id="UP000824246"/>
    </source>
</evidence>
<dbReference type="InterPro" id="IPR023614">
    <property type="entry name" value="Porin_dom_sf"/>
</dbReference>
<evidence type="ECO:0008006" key="4">
    <source>
        <dbReference type="Google" id="ProtNLM"/>
    </source>
</evidence>
<keyword evidence="1" id="KW-0732">Signal</keyword>
<accession>A0A9D2AQS2</accession>
<dbReference type="SUPFAM" id="SSF56935">
    <property type="entry name" value="Porins"/>
    <property type="match status" value="1"/>
</dbReference>
<reference evidence="2" key="2">
    <citation type="submission" date="2021-04" db="EMBL/GenBank/DDBJ databases">
        <authorList>
            <person name="Gilroy R."/>
        </authorList>
    </citation>
    <scope>NUCLEOTIDE SEQUENCE</scope>
    <source>
        <strain evidence="2">ChiHjej12B11-16260</strain>
    </source>
</reference>
<name>A0A9D2AQS2_9BACT</name>
<evidence type="ECO:0000313" key="2">
    <source>
        <dbReference type="EMBL" id="HIX45626.1"/>
    </source>
</evidence>
<dbReference type="EMBL" id="DXFB01000139">
    <property type="protein sequence ID" value="HIX45626.1"/>
    <property type="molecule type" value="Genomic_DNA"/>
</dbReference>
<dbReference type="AlphaFoldDB" id="A0A9D2AQS2"/>
<feature type="chain" id="PRO_5038561388" description="Porin" evidence="1">
    <location>
        <begin position="22"/>
        <end position="439"/>
    </location>
</feature>
<comment type="caution">
    <text evidence="2">The sequence shown here is derived from an EMBL/GenBank/DDBJ whole genome shotgun (WGS) entry which is preliminary data.</text>
</comment>
<dbReference type="Gene3D" id="2.40.160.10">
    <property type="entry name" value="Porin"/>
    <property type="match status" value="1"/>
</dbReference>
<gene>
    <name evidence="2" type="ORF">H9982_05350</name>
</gene>
<proteinExistence type="predicted"/>
<feature type="signal peptide" evidence="1">
    <location>
        <begin position="1"/>
        <end position="21"/>
    </location>
</feature>
<organism evidence="2 3">
    <name type="scientific">Candidatus Barnesiella excrementipullorum</name>
    <dbReference type="NCBI Taxonomy" id="2838479"/>
    <lineage>
        <taxon>Bacteria</taxon>
        <taxon>Pseudomonadati</taxon>
        <taxon>Bacteroidota</taxon>
        <taxon>Bacteroidia</taxon>
        <taxon>Bacteroidales</taxon>
        <taxon>Barnesiellaceae</taxon>
        <taxon>Barnesiella</taxon>
    </lineage>
</organism>
<sequence>MKKQALLLILGATTALMPVHAEDNDLSSQSEDTKETSKITEILSRFTVGGYGEAVYSYNFYSDKYTRYLYPENYKNETHGRFDLPHVVIYLGYDFGKGWTMGSEIEFEHGGTESAIEIEEEEAGEYESEIERGGEVALEQFWIQKSIFPQLNIRIGHIIVPVGGTNQHHMPTEFFGVYRPEGENTILPCTWHETGISVWGRAGDWRYEALLIPGLDSDRFGRMGWIHDGSGSPYEFKIGNALAGAFRIDNYSVKGLRLSVSGYIGNSFSNTLSGNKDNTRYEGVKGTVAIGAFDFNYTGYNCIVRGNFDYGYLSDAEAISKANANMSQNSPSSHQTVASAAIAGGIEAGYNIFAHIPSLCKKGQKFYLFGRYDYYDSMHKTSTPLYEYCGRSRIAAGINYYPLKEIVLKGEYSIGLLKAPYNNEPAVSIGIAYAGFFTK</sequence>
<evidence type="ECO:0000256" key="1">
    <source>
        <dbReference type="SAM" id="SignalP"/>
    </source>
</evidence>
<dbReference type="Proteomes" id="UP000824246">
    <property type="component" value="Unassembled WGS sequence"/>
</dbReference>
<reference evidence="2" key="1">
    <citation type="journal article" date="2021" name="PeerJ">
        <title>Extensive microbial diversity within the chicken gut microbiome revealed by metagenomics and culture.</title>
        <authorList>
            <person name="Gilroy R."/>
            <person name="Ravi A."/>
            <person name="Getino M."/>
            <person name="Pursley I."/>
            <person name="Horton D.L."/>
            <person name="Alikhan N.F."/>
            <person name="Baker D."/>
            <person name="Gharbi K."/>
            <person name="Hall N."/>
            <person name="Watson M."/>
            <person name="Adriaenssens E.M."/>
            <person name="Foster-Nyarko E."/>
            <person name="Jarju S."/>
            <person name="Secka A."/>
            <person name="Antonio M."/>
            <person name="Oren A."/>
            <person name="Chaudhuri R.R."/>
            <person name="La Ragione R."/>
            <person name="Hildebrand F."/>
            <person name="Pallen M.J."/>
        </authorList>
    </citation>
    <scope>NUCLEOTIDE SEQUENCE</scope>
    <source>
        <strain evidence="2">ChiHjej12B11-16260</strain>
    </source>
</reference>